<gene>
    <name evidence="1" type="ORF">E1267_12640</name>
</gene>
<accession>A0A4R4NEQ9</accession>
<comment type="caution">
    <text evidence="1">The sequence shown here is derived from an EMBL/GenBank/DDBJ whole genome shotgun (WGS) entry which is preliminary data.</text>
</comment>
<dbReference type="AlphaFoldDB" id="A0A4R4NEQ9"/>
<keyword evidence="2" id="KW-1185">Reference proteome</keyword>
<evidence type="ECO:0000313" key="2">
    <source>
        <dbReference type="Proteomes" id="UP000295157"/>
    </source>
</evidence>
<name>A0A4R4NEQ9_9ACTN</name>
<dbReference type="Proteomes" id="UP000295157">
    <property type="component" value="Unassembled WGS sequence"/>
</dbReference>
<reference evidence="1 2" key="1">
    <citation type="submission" date="2019-02" db="EMBL/GenBank/DDBJ databases">
        <title>Draft genome sequences of novel Actinobacteria.</title>
        <authorList>
            <person name="Sahin N."/>
            <person name="Ay H."/>
            <person name="Saygin H."/>
        </authorList>
    </citation>
    <scope>NUCLEOTIDE SEQUENCE [LARGE SCALE GENOMIC DNA]</scope>
    <source>
        <strain evidence="1 2">KC201</strain>
    </source>
</reference>
<proteinExistence type="predicted"/>
<organism evidence="1 2">
    <name type="scientific">Nonomuraea longispora</name>
    <dbReference type="NCBI Taxonomy" id="1848320"/>
    <lineage>
        <taxon>Bacteria</taxon>
        <taxon>Bacillati</taxon>
        <taxon>Actinomycetota</taxon>
        <taxon>Actinomycetes</taxon>
        <taxon>Streptosporangiales</taxon>
        <taxon>Streptosporangiaceae</taxon>
        <taxon>Nonomuraea</taxon>
    </lineage>
</organism>
<dbReference type="OrthoDB" id="3539821at2"/>
<sequence>MVLSWQDETRSTCTAERRRVLFHTCACLETSYEFLGVGGMYGFRRIRRSAPKAVAYAGPWQRGRAEKLWLLLINGQAR</sequence>
<evidence type="ECO:0000313" key="1">
    <source>
        <dbReference type="EMBL" id="TDC07668.1"/>
    </source>
</evidence>
<dbReference type="EMBL" id="SMJZ01000037">
    <property type="protein sequence ID" value="TDC07668.1"/>
    <property type="molecule type" value="Genomic_DNA"/>
</dbReference>
<dbReference type="RefSeq" id="WP_132332626.1">
    <property type="nucleotide sequence ID" value="NZ_SMJZ01000037.1"/>
</dbReference>
<protein>
    <submittedName>
        <fullName evidence="1">Uncharacterized protein</fullName>
    </submittedName>
</protein>